<keyword evidence="3" id="KW-1185">Reference proteome</keyword>
<evidence type="ECO:0000313" key="2">
    <source>
        <dbReference type="EMBL" id="PNW86430.1"/>
    </source>
</evidence>
<feature type="region of interest" description="Disordered" evidence="1">
    <location>
        <begin position="712"/>
        <end position="780"/>
    </location>
</feature>
<protein>
    <recommendedName>
        <fullName evidence="4">F-box domain-containing protein</fullName>
    </recommendedName>
</protein>
<name>A0A2K3E0U8_CHLRE</name>
<dbReference type="Proteomes" id="UP000006906">
    <property type="component" value="Chromosome 2"/>
</dbReference>
<evidence type="ECO:0000313" key="3">
    <source>
        <dbReference type="Proteomes" id="UP000006906"/>
    </source>
</evidence>
<evidence type="ECO:0000256" key="1">
    <source>
        <dbReference type="SAM" id="MobiDB-lite"/>
    </source>
</evidence>
<proteinExistence type="predicted"/>
<organism evidence="2 3">
    <name type="scientific">Chlamydomonas reinhardtii</name>
    <name type="common">Chlamydomonas smithii</name>
    <dbReference type="NCBI Taxonomy" id="3055"/>
    <lineage>
        <taxon>Eukaryota</taxon>
        <taxon>Viridiplantae</taxon>
        <taxon>Chlorophyta</taxon>
        <taxon>core chlorophytes</taxon>
        <taxon>Chlorophyceae</taxon>
        <taxon>CS clade</taxon>
        <taxon>Chlamydomonadales</taxon>
        <taxon>Chlamydomonadaceae</taxon>
        <taxon>Chlamydomonas</taxon>
    </lineage>
</organism>
<dbReference type="ExpressionAtlas" id="A0A2K3E0U8">
    <property type="expression patterns" value="baseline and differential"/>
</dbReference>
<feature type="region of interest" description="Disordered" evidence="1">
    <location>
        <begin position="533"/>
        <end position="552"/>
    </location>
</feature>
<dbReference type="SUPFAM" id="SSF52047">
    <property type="entry name" value="RNI-like"/>
    <property type="match status" value="1"/>
</dbReference>
<dbReference type="Gramene" id="PNW86430">
    <property type="protein sequence ID" value="PNW86430"/>
    <property type="gene ID" value="CHLRE_02g086150v5"/>
</dbReference>
<dbReference type="OMA" id="VETAPPW"/>
<evidence type="ECO:0008006" key="4">
    <source>
        <dbReference type="Google" id="ProtNLM"/>
    </source>
</evidence>
<reference evidence="2 3" key="1">
    <citation type="journal article" date="2007" name="Science">
        <title>The Chlamydomonas genome reveals the evolution of key animal and plant functions.</title>
        <authorList>
            <person name="Merchant S.S."/>
            <person name="Prochnik S.E."/>
            <person name="Vallon O."/>
            <person name="Harris E.H."/>
            <person name="Karpowicz S.J."/>
            <person name="Witman G.B."/>
            <person name="Terry A."/>
            <person name="Salamov A."/>
            <person name="Fritz-Laylin L.K."/>
            <person name="Marechal-Drouard L."/>
            <person name="Marshall W.F."/>
            <person name="Qu L.H."/>
            <person name="Nelson D.R."/>
            <person name="Sanderfoot A.A."/>
            <person name="Spalding M.H."/>
            <person name="Kapitonov V.V."/>
            <person name="Ren Q."/>
            <person name="Ferris P."/>
            <person name="Lindquist E."/>
            <person name="Shapiro H."/>
            <person name="Lucas S.M."/>
            <person name="Grimwood J."/>
            <person name="Schmutz J."/>
            <person name="Cardol P."/>
            <person name="Cerutti H."/>
            <person name="Chanfreau G."/>
            <person name="Chen C.L."/>
            <person name="Cognat V."/>
            <person name="Croft M.T."/>
            <person name="Dent R."/>
            <person name="Dutcher S."/>
            <person name="Fernandez E."/>
            <person name="Fukuzawa H."/>
            <person name="Gonzalez-Ballester D."/>
            <person name="Gonzalez-Halphen D."/>
            <person name="Hallmann A."/>
            <person name="Hanikenne M."/>
            <person name="Hippler M."/>
            <person name="Inwood W."/>
            <person name="Jabbari K."/>
            <person name="Kalanon M."/>
            <person name="Kuras R."/>
            <person name="Lefebvre P.A."/>
            <person name="Lemaire S.D."/>
            <person name="Lobanov A.V."/>
            <person name="Lohr M."/>
            <person name="Manuell A."/>
            <person name="Meier I."/>
            <person name="Mets L."/>
            <person name="Mittag M."/>
            <person name="Mittelmeier T."/>
            <person name="Moroney J.V."/>
            <person name="Moseley J."/>
            <person name="Napoli C."/>
            <person name="Nedelcu A.M."/>
            <person name="Niyogi K."/>
            <person name="Novoselov S.V."/>
            <person name="Paulsen I.T."/>
            <person name="Pazour G."/>
            <person name="Purton S."/>
            <person name="Ral J.P."/>
            <person name="Riano-Pachon D.M."/>
            <person name="Riekhof W."/>
            <person name="Rymarquis L."/>
            <person name="Schroda M."/>
            <person name="Stern D."/>
            <person name="Umen J."/>
            <person name="Willows R."/>
            <person name="Wilson N."/>
            <person name="Zimmer S.L."/>
            <person name="Allmer J."/>
            <person name="Balk J."/>
            <person name="Bisova K."/>
            <person name="Chen C.J."/>
            <person name="Elias M."/>
            <person name="Gendler K."/>
            <person name="Hauser C."/>
            <person name="Lamb M.R."/>
            <person name="Ledford H."/>
            <person name="Long J.C."/>
            <person name="Minagawa J."/>
            <person name="Page M.D."/>
            <person name="Pan J."/>
            <person name="Pootakham W."/>
            <person name="Roje S."/>
            <person name="Rose A."/>
            <person name="Stahlberg E."/>
            <person name="Terauchi A.M."/>
            <person name="Yang P."/>
            <person name="Ball S."/>
            <person name="Bowler C."/>
            <person name="Dieckmann C.L."/>
            <person name="Gladyshev V.N."/>
            <person name="Green P."/>
            <person name="Jorgensen R."/>
            <person name="Mayfield S."/>
            <person name="Mueller-Roeber B."/>
            <person name="Rajamani S."/>
            <person name="Sayre R.T."/>
            <person name="Brokstein P."/>
            <person name="Dubchak I."/>
            <person name="Goodstein D."/>
            <person name="Hornick L."/>
            <person name="Huang Y.W."/>
            <person name="Jhaveri J."/>
            <person name="Luo Y."/>
            <person name="Martinez D."/>
            <person name="Ngau W.C."/>
            <person name="Otillar B."/>
            <person name="Poliakov A."/>
            <person name="Porter A."/>
            <person name="Szajkowski L."/>
            <person name="Werner G."/>
            <person name="Zhou K."/>
            <person name="Grigoriev I.V."/>
            <person name="Rokhsar D.S."/>
            <person name="Grossman A.R."/>
        </authorList>
    </citation>
    <scope>NUCLEOTIDE SEQUENCE [LARGE SCALE GENOMIC DNA]</scope>
    <source>
        <strain evidence="3">CC-503</strain>
    </source>
</reference>
<dbReference type="EMBL" id="CM008963">
    <property type="protein sequence ID" value="PNW86430.1"/>
    <property type="molecule type" value="Genomic_DNA"/>
</dbReference>
<sequence>MSNSSQVIIPREIQAVLQWLGGLRSRHRQATRRRLAGSLAPLSLEREWLFGVLPPSVTANVLGRLDATSRKALRVTCRRTRLCVSSFTQRLILDGRGLRRFTVAPLSLHFPYCREIHLAGPGSVAAPPAGKQLNGGNGSASDFGGSSSRGGGGGTYGGSTGVSTLYSSGGAGAGAGTGERVVEPWQRTGPAQLLALMEGGALASLPSLRLLDLSRWRRPGSCFSRREWKAFVDALPLPQQQAAQQQHHQQFRVGGGPGAGAGAPLVVRLDWRVLPLHSPWPPPSTLPDWQEVAWALRWCHRRRPQVRLELEGPPLQLPGPGTLQAFRDAPCVQRLTVAVHTVTHWARHRFSCLSSLTCLRGLTLSLHDTEPLGHVLSPLQELPYLEVLSLPNSILRDGDLAALSRLRGLRTLVVRSVVLEGSAAAAASHPPAAAAGAGAAAQHQHHAGAGRPAARAALWSYEAAAGNVDRLVVSERLEVPPQLGLLAAFPGLAALGVRDQALRRPLALLPRAAAPAPAAAAPAAPVPFVQQHPQLQPGYQPQGQQQQQQPQQGLLQELIEHQLGGLQQQQPAQLPNAVAAQMAQMWAAPAAAPAPPPPARTPLLPQLQQSAADSDLAASVCLRELCVMFDTHAAAAERRGDGGAGDLHQVWEQGAAVKDLLRQAAALPTLQRLRLWRCRSPEHVLRLLRPVAEELQVPLVLLELHDTRRLDGAAASQPPRGRHGAPQEAAVQGGGDEDEQEAEEEEGDGDGSDGEEEAADSEEDEEQGSEVEVEGGRDAEAEQEDAVAFALGGGGQGLPADVVALGAPAAAAAASPLPARHISTSADAAAAGDAVGTPAACVAATVTVAAAAGAGAPEEEEPPEAAALLTSLLDCRAWRTPAQQVAALLLGCSRNLVIAGGGCSRGAGGDASGLVRALVQVGSVVSAAAAAAPRRAPGPRPAAARISGAGRPALGVGLGAVAVLPPRVGVAAARVACPVPRCVATQRLVLRRQAGLDAGVVAALLRELGGVGLQVLGVAGCGGVDVRRAVGVRQAAGAMGVSMAWSLE</sequence>
<dbReference type="OrthoDB" id="547845at2759"/>
<dbReference type="InParanoid" id="A0A2K3E0U8"/>
<gene>
    <name evidence="2" type="ORF">CHLRE_02g086150v5</name>
</gene>
<dbReference type="KEGG" id="cre:CHLRE_02g086150v5"/>
<dbReference type="RefSeq" id="XP_042926968.1">
    <property type="nucleotide sequence ID" value="XM_043059334.1"/>
</dbReference>
<accession>A0A2K3E0U8</accession>
<feature type="region of interest" description="Disordered" evidence="1">
    <location>
        <begin position="127"/>
        <end position="156"/>
    </location>
</feature>
<dbReference type="AlphaFoldDB" id="A0A2K3E0U8"/>
<feature type="compositionally biased region" description="Gly residues" evidence="1">
    <location>
        <begin position="147"/>
        <end position="156"/>
    </location>
</feature>
<dbReference type="GeneID" id="5727395"/>
<feature type="compositionally biased region" description="Acidic residues" evidence="1">
    <location>
        <begin position="735"/>
        <end position="773"/>
    </location>
</feature>